<dbReference type="EMBL" id="JBFXLU010000014">
    <property type="protein sequence ID" value="KAL2854486.1"/>
    <property type="molecule type" value="Genomic_DNA"/>
</dbReference>
<gene>
    <name evidence="1" type="ORF">BJY01DRAFT_31220</name>
</gene>
<dbReference type="Proteomes" id="UP001610446">
    <property type="component" value="Unassembled WGS sequence"/>
</dbReference>
<proteinExistence type="predicted"/>
<sequence>MFTARSRLHSISSASLAARAPASMIVPRRHSIRNSSVKITLSVIQLAEAPPRLVGCSNQNCALSSRQESQVTPPHKKAFISLLTEVPLIAESESLIVRRDAGQSWPNSPHVASSELIASLLRTAIDLSLREAGGLSLITELLQLILHAWLLPFWCCEL</sequence>
<comment type="caution">
    <text evidence="1">The sequence shown here is derived from an EMBL/GenBank/DDBJ whole genome shotgun (WGS) entry which is preliminary data.</text>
</comment>
<organism evidence="1 2">
    <name type="scientific">Aspergillus pseudoustus</name>
    <dbReference type="NCBI Taxonomy" id="1810923"/>
    <lineage>
        <taxon>Eukaryota</taxon>
        <taxon>Fungi</taxon>
        <taxon>Dikarya</taxon>
        <taxon>Ascomycota</taxon>
        <taxon>Pezizomycotina</taxon>
        <taxon>Eurotiomycetes</taxon>
        <taxon>Eurotiomycetidae</taxon>
        <taxon>Eurotiales</taxon>
        <taxon>Aspergillaceae</taxon>
        <taxon>Aspergillus</taxon>
        <taxon>Aspergillus subgen. Nidulantes</taxon>
    </lineage>
</organism>
<protein>
    <submittedName>
        <fullName evidence="1">Uncharacterized protein</fullName>
    </submittedName>
</protein>
<evidence type="ECO:0000313" key="1">
    <source>
        <dbReference type="EMBL" id="KAL2854486.1"/>
    </source>
</evidence>
<reference evidence="1 2" key="1">
    <citation type="submission" date="2024-07" db="EMBL/GenBank/DDBJ databases">
        <title>Section-level genome sequencing and comparative genomics of Aspergillus sections Usti and Cavernicolus.</title>
        <authorList>
            <consortium name="Lawrence Berkeley National Laboratory"/>
            <person name="Nybo J.L."/>
            <person name="Vesth T.C."/>
            <person name="Theobald S."/>
            <person name="Frisvad J.C."/>
            <person name="Larsen T.O."/>
            <person name="Kjaerboelling I."/>
            <person name="Rothschild-Mancinelli K."/>
            <person name="Lyhne E.K."/>
            <person name="Kogle M.E."/>
            <person name="Barry K."/>
            <person name="Clum A."/>
            <person name="Na H."/>
            <person name="Ledsgaard L."/>
            <person name="Lin J."/>
            <person name="Lipzen A."/>
            <person name="Kuo A."/>
            <person name="Riley R."/>
            <person name="Mondo S."/>
            <person name="Labutti K."/>
            <person name="Haridas S."/>
            <person name="Pangalinan J."/>
            <person name="Salamov A.A."/>
            <person name="Simmons B.A."/>
            <person name="Magnuson J.K."/>
            <person name="Chen J."/>
            <person name="Drula E."/>
            <person name="Henrissat B."/>
            <person name="Wiebenga A."/>
            <person name="Lubbers R.J."/>
            <person name="Gomes A.C."/>
            <person name="Makela M.R."/>
            <person name="Stajich J."/>
            <person name="Grigoriev I.V."/>
            <person name="Mortensen U.H."/>
            <person name="De Vries R.P."/>
            <person name="Baker S.E."/>
            <person name="Andersen M.R."/>
        </authorList>
    </citation>
    <scope>NUCLEOTIDE SEQUENCE [LARGE SCALE GENOMIC DNA]</scope>
    <source>
        <strain evidence="1 2">CBS 123904</strain>
    </source>
</reference>
<evidence type="ECO:0000313" key="2">
    <source>
        <dbReference type="Proteomes" id="UP001610446"/>
    </source>
</evidence>
<accession>A0ABR4KQE9</accession>
<name>A0ABR4KQE9_9EURO</name>
<keyword evidence="2" id="KW-1185">Reference proteome</keyword>